<evidence type="ECO:0000256" key="1">
    <source>
        <dbReference type="SAM" id="MobiDB-lite"/>
    </source>
</evidence>
<sequence>MNVTCPTFRAVVKERFSEATESPMQFQPNLLQIQSEGPIKLMSVSQNGTPLEWEHFLPHERAEEPNDDFHGISCAACSNATDNDTMDLEHSVTEPSSQHEGKDTSPRQLYLNSPLTVKDSVVSI</sequence>
<reference evidence="3" key="1">
    <citation type="submission" date="2025-08" db="UniProtKB">
        <authorList>
            <consortium name="RefSeq"/>
        </authorList>
    </citation>
    <scope>IDENTIFICATION</scope>
    <source>
        <tissue evidence="3">Whole organism</tissue>
    </source>
</reference>
<dbReference type="RefSeq" id="XP_052128100.1">
    <property type="nucleotide sequence ID" value="XM_052272140.1"/>
</dbReference>
<feature type="compositionally biased region" description="Basic and acidic residues" evidence="1">
    <location>
        <begin position="87"/>
        <end position="105"/>
    </location>
</feature>
<organism evidence="2 3">
    <name type="scientific">Frankliniella occidentalis</name>
    <name type="common">Western flower thrips</name>
    <name type="synonym">Euthrips occidentalis</name>
    <dbReference type="NCBI Taxonomy" id="133901"/>
    <lineage>
        <taxon>Eukaryota</taxon>
        <taxon>Metazoa</taxon>
        <taxon>Ecdysozoa</taxon>
        <taxon>Arthropoda</taxon>
        <taxon>Hexapoda</taxon>
        <taxon>Insecta</taxon>
        <taxon>Pterygota</taxon>
        <taxon>Neoptera</taxon>
        <taxon>Paraneoptera</taxon>
        <taxon>Thysanoptera</taxon>
        <taxon>Terebrantia</taxon>
        <taxon>Thripoidea</taxon>
        <taxon>Thripidae</taxon>
        <taxon>Frankliniella</taxon>
    </lineage>
</organism>
<feature type="region of interest" description="Disordered" evidence="1">
    <location>
        <begin position="83"/>
        <end position="112"/>
    </location>
</feature>
<dbReference type="GeneID" id="127750441"/>
<protein>
    <submittedName>
        <fullName evidence="3">Uncharacterized protein LOC127750441</fullName>
    </submittedName>
</protein>
<dbReference type="Proteomes" id="UP000504606">
    <property type="component" value="Unplaced"/>
</dbReference>
<keyword evidence="2" id="KW-1185">Reference proteome</keyword>
<evidence type="ECO:0000313" key="2">
    <source>
        <dbReference type="Proteomes" id="UP000504606"/>
    </source>
</evidence>
<name>A0A9C6XR58_FRAOC</name>
<dbReference type="KEGG" id="foc:127750441"/>
<evidence type="ECO:0000313" key="3">
    <source>
        <dbReference type="RefSeq" id="XP_052128100.1"/>
    </source>
</evidence>
<accession>A0A9C6XR58</accession>
<proteinExistence type="predicted"/>
<dbReference type="AlphaFoldDB" id="A0A9C6XR58"/>
<gene>
    <name evidence="3" type="primary">LOC127750441</name>
</gene>